<name>A0A8X7TD01_CANPA</name>
<comment type="caution">
    <text evidence="1">The sequence shown here is derived from an EMBL/GenBank/DDBJ whole genome shotgun (WGS) entry which is preliminary data.</text>
</comment>
<accession>A0A8X7TD01</accession>
<evidence type="ECO:0000313" key="2">
    <source>
        <dbReference type="Proteomes" id="UP000590412"/>
    </source>
</evidence>
<gene>
    <name evidence="1" type="ORF">FOB60_000504</name>
</gene>
<dbReference type="Proteomes" id="UP000590412">
    <property type="component" value="Unassembled WGS sequence"/>
</dbReference>
<proteinExistence type="predicted"/>
<dbReference type="AlphaFoldDB" id="A0A8X7TD01"/>
<evidence type="ECO:0000313" key="1">
    <source>
        <dbReference type="EMBL" id="KAF6058922.1"/>
    </source>
</evidence>
<organism evidence="1 2">
    <name type="scientific">Candida parapsilosis</name>
    <name type="common">Yeast</name>
    <dbReference type="NCBI Taxonomy" id="5480"/>
    <lineage>
        <taxon>Eukaryota</taxon>
        <taxon>Fungi</taxon>
        <taxon>Dikarya</taxon>
        <taxon>Ascomycota</taxon>
        <taxon>Saccharomycotina</taxon>
        <taxon>Pichiomycetes</taxon>
        <taxon>Debaryomycetaceae</taxon>
        <taxon>Candida/Lodderomyces clade</taxon>
        <taxon>Candida</taxon>
    </lineage>
</organism>
<dbReference type="EMBL" id="JABWAB010000001">
    <property type="protein sequence ID" value="KAF6058922.1"/>
    <property type="molecule type" value="Genomic_DNA"/>
</dbReference>
<reference evidence="1" key="1">
    <citation type="submission" date="2020-03" db="EMBL/GenBank/DDBJ databases">
        <title>FDA dAtabase for Regulatory Grade micrObial Sequences (FDA-ARGOS): Supporting development and validation of Infectious Disease Dx tests.</title>
        <authorList>
            <person name="Campos J."/>
            <person name="Goldberg B."/>
            <person name="Tallon L."/>
            <person name="Sadzewicz L."/>
            <person name="Vavikolanu K."/>
            <person name="Mehta A."/>
            <person name="Aluvathingal J."/>
            <person name="Nadendla S."/>
            <person name="Nandy P."/>
            <person name="Geyer C."/>
            <person name="Yan Y."/>
            <person name="Sichtig H."/>
        </authorList>
    </citation>
    <scope>NUCLEOTIDE SEQUENCE [LARGE SCALE GENOMIC DNA]</scope>
    <source>
        <strain evidence="1">FDAARGOS_652</strain>
    </source>
</reference>
<protein>
    <submittedName>
        <fullName evidence="1">Uncharacterized protein</fullName>
    </submittedName>
</protein>
<sequence length="373" mass="44266">MNSLPQIDMFELLVEVAYGTDIYKKASLSKSAIGVNSNPREVNILWSDVRRTMLVFARKLEKSIYVTTEDTIDAEFYKKYIFFDFGVVKHLAVYYYFIQTVLQIWTGDEHSRRYLVSPYYSLRGSEPFRELQISFPPKSDFILKPGLFNLIYGKIFQIIFEEADWFWRRAFINVHTIELNLSVKEYLRMTAEDMWSIVYLTPAPRVLRMYLRDENQMNNAIEDKWSEDNDTTMLSAHRVERVIELARVRLFSLQYSGSNTKLINVYRLICIMPFVAHFSIRFDGLDIGLIPNLLCRRQRQCYIQMKIDKASYRAQKSKHEAHNWDTHVFEDFVVLNCVHNGYDIVPFSVMYPNKGQRICLKRFRKWLGFRTKA</sequence>